<dbReference type="Proteomes" id="UP000292957">
    <property type="component" value="Unassembled WGS sequence"/>
</dbReference>
<accession>A0A4Q9N1J3</accession>
<dbReference type="AlphaFoldDB" id="A0A4Q9N1J3"/>
<protein>
    <submittedName>
        <fullName evidence="1">Uncharacterized protein</fullName>
    </submittedName>
</protein>
<name>A0A4Q9N1J3_9APHY</name>
<dbReference type="EMBL" id="ML143389">
    <property type="protein sequence ID" value="TBU34350.1"/>
    <property type="molecule type" value="Genomic_DNA"/>
</dbReference>
<gene>
    <name evidence="1" type="ORF">BD311DRAFT_351927</name>
</gene>
<proteinExistence type="predicted"/>
<evidence type="ECO:0000313" key="1">
    <source>
        <dbReference type="EMBL" id="TBU34350.1"/>
    </source>
</evidence>
<sequence>MTFLAFYYNEKSHTSGSVSTFVYRPHPTYPTDTFPPRIQFLYAGIVSLYPRICDHVSAWTRSHMSIRPHSHIPPWIHLLIPRIRFLYPGFTSFIQDSLPLRRIHFL</sequence>
<reference evidence="1" key="1">
    <citation type="submission" date="2019-01" db="EMBL/GenBank/DDBJ databases">
        <title>Draft genome sequences of three monokaryotic isolates of the white-rot basidiomycete fungus Dichomitus squalens.</title>
        <authorList>
            <consortium name="DOE Joint Genome Institute"/>
            <person name="Lopez S.C."/>
            <person name="Andreopoulos B."/>
            <person name="Pangilinan J."/>
            <person name="Lipzen A."/>
            <person name="Riley R."/>
            <person name="Ahrendt S."/>
            <person name="Ng V."/>
            <person name="Barry K."/>
            <person name="Daum C."/>
            <person name="Grigoriev I.V."/>
            <person name="Hilden K.S."/>
            <person name="Makela M.R."/>
            <person name="de Vries R.P."/>
        </authorList>
    </citation>
    <scope>NUCLEOTIDE SEQUENCE [LARGE SCALE GENOMIC DNA]</scope>
    <source>
        <strain evidence="1">OM18370.1</strain>
    </source>
</reference>
<organism evidence="1">
    <name type="scientific">Dichomitus squalens</name>
    <dbReference type="NCBI Taxonomy" id="114155"/>
    <lineage>
        <taxon>Eukaryota</taxon>
        <taxon>Fungi</taxon>
        <taxon>Dikarya</taxon>
        <taxon>Basidiomycota</taxon>
        <taxon>Agaricomycotina</taxon>
        <taxon>Agaricomycetes</taxon>
        <taxon>Polyporales</taxon>
        <taxon>Polyporaceae</taxon>
        <taxon>Dichomitus</taxon>
    </lineage>
</organism>